<feature type="non-terminal residue" evidence="2">
    <location>
        <position position="21"/>
    </location>
</feature>
<evidence type="ECO:0000313" key="2">
    <source>
        <dbReference type="EMBL" id="CAF1505712.1"/>
    </source>
</evidence>
<sequence>MKHLHTTDDGIKPMIISNDRH</sequence>
<protein>
    <submittedName>
        <fullName evidence="2">Uncharacterized protein</fullName>
    </submittedName>
</protein>
<evidence type="ECO:0000256" key="1">
    <source>
        <dbReference type="SAM" id="MobiDB-lite"/>
    </source>
</evidence>
<dbReference type="EMBL" id="CAJNOO010012012">
    <property type="protein sequence ID" value="CAF1505712.1"/>
    <property type="molecule type" value="Genomic_DNA"/>
</dbReference>
<feature type="region of interest" description="Disordered" evidence="1">
    <location>
        <begin position="1"/>
        <end position="21"/>
    </location>
</feature>
<name>A0A815TPA7_9BILA</name>
<dbReference type="AlphaFoldDB" id="A0A815TPA7"/>
<reference evidence="2" key="1">
    <citation type="submission" date="2021-02" db="EMBL/GenBank/DDBJ databases">
        <authorList>
            <person name="Nowell W R."/>
        </authorList>
    </citation>
    <scope>NUCLEOTIDE SEQUENCE</scope>
</reference>
<evidence type="ECO:0000313" key="3">
    <source>
        <dbReference type="Proteomes" id="UP000663882"/>
    </source>
</evidence>
<proteinExistence type="predicted"/>
<gene>
    <name evidence="2" type="ORF">RFH988_LOCUS38913</name>
</gene>
<comment type="caution">
    <text evidence="2">The sequence shown here is derived from an EMBL/GenBank/DDBJ whole genome shotgun (WGS) entry which is preliminary data.</text>
</comment>
<dbReference type="Proteomes" id="UP000663882">
    <property type="component" value="Unassembled WGS sequence"/>
</dbReference>
<organism evidence="2 3">
    <name type="scientific">Rotaria sordida</name>
    <dbReference type="NCBI Taxonomy" id="392033"/>
    <lineage>
        <taxon>Eukaryota</taxon>
        <taxon>Metazoa</taxon>
        <taxon>Spiralia</taxon>
        <taxon>Gnathifera</taxon>
        <taxon>Rotifera</taxon>
        <taxon>Eurotatoria</taxon>
        <taxon>Bdelloidea</taxon>
        <taxon>Philodinida</taxon>
        <taxon>Philodinidae</taxon>
        <taxon>Rotaria</taxon>
    </lineage>
</organism>
<accession>A0A815TPA7</accession>
<feature type="compositionally biased region" description="Basic and acidic residues" evidence="1">
    <location>
        <begin position="1"/>
        <end position="11"/>
    </location>
</feature>